<evidence type="ECO:0000256" key="3">
    <source>
        <dbReference type="ARBA" id="ARBA00023125"/>
    </source>
</evidence>
<gene>
    <name evidence="6" type="ORF">ACFSJD_06675</name>
</gene>
<reference evidence="7" key="1">
    <citation type="journal article" date="2019" name="Int. J. Syst. Evol. Microbiol.">
        <title>The Global Catalogue of Microorganisms (GCM) 10K type strain sequencing project: providing services to taxonomists for standard genome sequencing and annotation.</title>
        <authorList>
            <consortium name="The Broad Institute Genomics Platform"/>
            <consortium name="The Broad Institute Genome Sequencing Center for Infectious Disease"/>
            <person name="Wu L."/>
            <person name="Ma J."/>
        </authorList>
    </citation>
    <scope>NUCLEOTIDE SEQUENCE [LARGE SCALE GENOMIC DNA]</scope>
    <source>
        <strain evidence="7">CCM 7043</strain>
    </source>
</reference>
<dbReference type="PRINTS" id="PR00039">
    <property type="entry name" value="HTHLYSR"/>
</dbReference>
<keyword evidence="3" id="KW-0238">DNA-binding</keyword>
<evidence type="ECO:0000259" key="5">
    <source>
        <dbReference type="PROSITE" id="PS50931"/>
    </source>
</evidence>
<keyword evidence="4" id="KW-0804">Transcription</keyword>
<dbReference type="SUPFAM" id="SSF46785">
    <property type="entry name" value="Winged helix' DNA-binding domain"/>
    <property type="match status" value="1"/>
</dbReference>
<evidence type="ECO:0000256" key="2">
    <source>
        <dbReference type="ARBA" id="ARBA00023015"/>
    </source>
</evidence>
<dbReference type="RefSeq" id="WP_344718855.1">
    <property type="nucleotide sequence ID" value="NZ_BAAAUS010000002.1"/>
</dbReference>
<evidence type="ECO:0000256" key="1">
    <source>
        <dbReference type="ARBA" id="ARBA00009437"/>
    </source>
</evidence>
<name>A0ABW4ENP3_9PSEU</name>
<proteinExistence type="inferred from homology"/>
<comment type="similarity">
    <text evidence="1">Belongs to the LysR transcriptional regulatory family.</text>
</comment>
<dbReference type="SUPFAM" id="SSF53850">
    <property type="entry name" value="Periplasmic binding protein-like II"/>
    <property type="match status" value="1"/>
</dbReference>
<feature type="domain" description="HTH lysR-type" evidence="5">
    <location>
        <begin position="41"/>
        <end position="98"/>
    </location>
</feature>
<sequence length="339" mass="36751">MHVISNCVDVVIVQVTGKKGKQGVVGAATSRRCGRIGSVDLNVRLLEALTAVAEEGSMTRAARRLAMTQQAVSGQIRQLERIVGTPLVRRLSSGVELTSAGQVVLKQGRTVLTAMTEMISEARLVGSGRSGRLRIAFKAQSTAHFMPEVEAALCRAAPDLVVEPVAVNTLPDELDALVAGTVDAAFLWLPIGDDPRFVTHPLVEEPRWVALPPGHRLASRPSLTIADLADEPIVGPRDGMPDDVVRSWFIDPRPDGTRAVFGPQGRTPEECLYLVAVGRGCWIAPASTAAYFSHPRLDWLHLVDADPLQLALVWPRHTVNPLLDLLLRESRRVTRPQPA</sequence>
<dbReference type="InterPro" id="IPR036388">
    <property type="entry name" value="WH-like_DNA-bd_sf"/>
</dbReference>
<keyword evidence="2" id="KW-0805">Transcription regulation</keyword>
<dbReference type="InterPro" id="IPR036390">
    <property type="entry name" value="WH_DNA-bd_sf"/>
</dbReference>
<organism evidence="6 7">
    <name type="scientific">Pseudonocardia yunnanensis</name>
    <dbReference type="NCBI Taxonomy" id="58107"/>
    <lineage>
        <taxon>Bacteria</taxon>
        <taxon>Bacillati</taxon>
        <taxon>Actinomycetota</taxon>
        <taxon>Actinomycetes</taxon>
        <taxon>Pseudonocardiales</taxon>
        <taxon>Pseudonocardiaceae</taxon>
        <taxon>Pseudonocardia</taxon>
    </lineage>
</organism>
<evidence type="ECO:0000256" key="4">
    <source>
        <dbReference type="ARBA" id="ARBA00023163"/>
    </source>
</evidence>
<accession>A0ABW4ENP3</accession>
<dbReference type="PROSITE" id="PS50931">
    <property type="entry name" value="HTH_LYSR"/>
    <property type="match status" value="1"/>
</dbReference>
<dbReference type="CDD" id="cd08414">
    <property type="entry name" value="PBP2_LTTR_aromatics_like"/>
    <property type="match status" value="1"/>
</dbReference>
<keyword evidence="7" id="KW-1185">Reference proteome</keyword>
<dbReference type="Pfam" id="PF00126">
    <property type="entry name" value="HTH_1"/>
    <property type="match status" value="1"/>
</dbReference>
<dbReference type="Gene3D" id="3.40.190.10">
    <property type="entry name" value="Periplasmic binding protein-like II"/>
    <property type="match status" value="2"/>
</dbReference>
<dbReference type="Gene3D" id="1.10.10.10">
    <property type="entry name" value="Winged helix-like DNA-binding domain superfamily/Winged helix DNA-binding domain"/>
    <property type="match status" value="1"/>
</dbReference>
<comment type="caution">
    <text evidence="6">The sequence shown here is derived from an EMBL/GenBank/DDBJ whole genome shotgun (WGS) entry which is preliminary data.</text>
</comment>
<dbReference type="Proteomes" id="UP001597114">
    <property type="component" value="Unassembled WGS sequence"/>
</dbReference>
<evidence type="ECO:0000313" key="6">
    <source>
        <dbReference type="EMBL" id="MFD1517161.1"/>
    </source>
</evidence>
<dbReference type="PANTHER" id="PTHR30346">
    <property type="entry name" value="TRANSCRIPTIONAL DUAL REGULATOR HCAR-RELATED"/>
    <property type="match status" value="1"/>
</dbReference>
<dbReference type="InterPro" id="IPR005119">
    <property type="entry name" value="LysR_subst-bd"/>
</dbReference>
<dbReference type="Pfam" id="PF03466">
    <property type="entry name" value="LysR_substrate"/>
    <property type="match status" value="1"/>
</dbReference>
<protein>
    <submittedName>
        <fullName evidence="6">LysR family transcriptional regulator</fullName>
    </submittedName>
</protein>
<dbReference type="EMBL" id="JBHUCO010000007">
    <property type="protein sequence ID" value="MFD1517161.1"/>
    <property type="molecule type" value="Genomic_DNA"/>
</dbReference>
<dbReference type="PANTHER" id="PTHR30346:SF0">
    <property type="entry name" value="HCA OPERON TRANSCRIPTIONAL ACTIVATOR HCAR"/>
    <property type="match status" value="1"/>
</dbReference>
<dbReference type="InterPro" id="IPR000847">
    <property type="entry name" value="LysR_HTH_N"/>
</dbReference>
<evidence type="ECO:0000313" key="7">
    <source>
        <dbReference type="Proteomes" id="UP001597114"/>
    </source>
</evidence>